<proteinExistence type="predicted"/>
<evidence type="ECO:0000313" key="3">
    <source>
        <dbReference type="Proteomes" id="UP000718281"/>
    </source>
</evidence>
<protein>
    <submittedName>
        <fullName evidence="2">Uncharacterized protein</fullName>
    </submittedName>
</protein>
<sequence length="167" mass="17936">MVSASDRSAWSAEINDIATTRSSDLERAILADGTITAAEVATAKEAFGACMAAYGAEVTWAADTDARTVGYQDARAPSPELFAQMENQQKTCDQSTPMSAVSLYYQMQRNPQRQDEFSIVAACFVRKGVMPPGYTGADFARDRSTEPRPTQFETEAAGACFAAPLAP</sequence>
<dbReference type="Proteomes" id="UP000718281">
    <property type="component" value="Unassembled WGS sequence"/>
</dbReference>
<name>A0A934X2I5_9MICO</name>
<accession>A0A934X2I5</accession>
<gene>
    <name evidence="2" type="ORF">IPF40_01700</name>
</gene>
<evidence type="ECO:0000256" key="1">
    <source>
        <dbReference type="SAM" id="MobiDB-lite"/>
    </source>
</evidence>
<reference evidence="2 3" key="1">
    <citation type="submission" date="2020-10" db="EMBL/GenBank/DDBJ databases">
        <title>Connecting structure to function with the recovery of over 1000 high-quality activated sludge metagenome-assembled genomes encoding full-length rRNA genes using long-read sequencing.</title>
        <authorList>
            <person name="Singleton C.M."/>
            <person name="Petriglieri F."/>
            <person name="Kristensen J.M."/>
            <person name="Kirkegaard R.H."/>
            <person name="Michaelsen T.Y."/>
            <person name="Andersen M.H."/>
            <person name="Karst S.M."/>
            <person name="Dueholm M.S."/>
            <person name="Nielsen P.H."/>
            <person name="Albertsen M."/>
        </authorList>
    </citation>
    <scope>NUCLEOTIDE SEQUENCE [LARGE SCALE GENOMIC DNA]</scope>
    <source>
        <strain evidence="2">AalE_18-Q3-R2-46_BAT3C.188</strain>
    </source>
</reference>
<feature type="region of interest" description="Disordered" evidence="1">
    <location>
        <begin position="136"/>
        <end position="157"/>
    </location>
</feature>
<organism evidence="2 3">
    <name type="scientific">Candidatus Phosphoribacter hodrii</name>
    <dbReference type="NCBI Taxonomy" id="2953743"/>
    <lineage>
        <taxon>Bacteria</taxon>
        <taxon>Bacillati</taxon>
        <taxon>Actinomycetota</taxon>
        <taxon>Actinomycetes</taxon>
        <taxon>Micrococcales</taxon>
        <taxon>Dermatophilaceae</taxon>
        <taxon>Candidatus Phosphoribacter</taxon>
    </lineage>
</organism>
<evidence type="ECO:0000313" key="2">
    <source>
        <dbReference type="EMBL" id="MBK6299806.1"/>
    </source>
</evidence>
<dbReference type="AlphaFoldDB" id="A0A934X2I5"/>
<comment type="caution">
    <text evidence="2">The sequence shown here is derived from an EMBL/GenBank/DDBJ whole genome shotgun (WGS) entry which is preliminary data.</text>
</comment>
<dbReference type="EMBL" id="JADIXZ010000001">
    <property type="protein sequence ID" value="MBK6299806.1"/>
    <property type="molecule type" value="Genomic_DNA"/>
</dbReference>